<dbReference type="EMBL" id="MU007019">
    <property type="protein sequence ID" value="KAF2433852.1"/>
    <property type="molecule type" value="Genomic_DNA"/>
</dbReference>
<protein>
    <recommendedName>
        <fullName evidence="4">rhomboid protease</fullName>
        <ecNumber evidence="4">3.4.21.105</ecNumber>
    </recommendedName>
</protein>
<dbReference type="OrthoDB" id="10257275at2759"/>
<keyword evidence="7" id="KW-0378">Hydrolase</keyword>
<feature type="transmembrane region" description="Helical" evidence="10">
    <location>
        <begin position="69"/>
        <end position="88"/>
    </location>
</feature>
<dbReference type="InterPro" id="IPR022764">
    <property type="entry name" value="Peptidase_S54_rhomboid_dom"/>
</dbReference>
<evidence type="ECO:0000256" key="8">
    <source>
        <dbReference type="ARBA" id="ARBA00022989"/>
    </source>
</evidence>
<sequence>MPSAASFPQFSPQRLRSYVLRLPLCTRLLLLVVVAFWVAGISNGFQHWAQLIPKEVLGGGMHRINTYPFLHVGFIHMISNVIALTPLLERFESEHGTLTTLILFTGPFSTFPAALYLLLQLFLFRLNTPIEGASIWIILLLSATLLHSSKSQPYYTLPDPASFLPRTYRLPTASIPLILIILTSILSNLHILPPTSLLGHLCGAVVGYAWGLGWIRFLAPPEKVLRWVEGKLNLLGRIPHYVSVDQKVYGRYGVLPQTNGVNGVPLQNV</sequence>
<dbReference type="Proteomes" id="UP000800235">
    <property type="component" value="Unassembled WGS sequence"/>
</dbReference>
<comment type="subcellular location">
    <subcellularLocation>
        <location evidence="2">Membrane</location>
        <topology evidence="2">Multi-pass membrane protein</topology>
    </subcellularLocation>
</comment>
<feature type="transmembrane region" description="Helical" evidence="10">
    <location>
        <begin position="130"/>
        <end position="149"/>
    </location>
</feature>
<reference evidence="12" key="1">
    <citation type="journal article" date="2020" name="Stud. Mycol.">
        <title>101 Dothideomycetes genomes: a test case for predicting lifestyles and emergence of pathogens.</title>
        <authorList>
            <person name="Haridas S."/>
            <person name="Albert R."/>
            <person name="Binder M."/>
            <person name="Bloem J."/>
            <person name="Labutti K."/>
            <person name="Salamov A."/>
            <person name="Andreopoulos B."/>
            <person name="Baker S."/>
            <person name="Barry K."/>
            <person name="Bills G."/>
            <person name="Bluhm B."/>
            <person name="Cannon C."/>
            <person name="Castanera R."/>
            <person name="Culley D."/>
            <person name="Daum C."/>
            <person name="Ezra D."/>
            <person name="Gonzalez J."/>
            <person name="Henrissat B."/>
            <person name="Kuo A."/>
            <person name="Liang C."/>
            <person name="Lipzen A."/>
            <person name="Lutzoni F."/>
            <person name="Magnuson J."/>
            <person name="Mondo S."/>
            <person name="Nolan M."/>
            <person name="Ohm R."/>
            <person name="Pangilinan J."/>
            <person name="Park H.-J."/>
            <person name="Ramirez L."/>
            <person name="Alfaro M."/>
            <person name="Sun H."/>
            <person name="Tritt A."/>
            <person name="Yoshinaga Y."/>
            <person name="Zwiers L.-H."/>
            <person name="Turgeon B."/>
            <person name="Goodwin S."/>
            <person name="Spatafora J."/>
            <person name="Crous P."/>
            <person name="Grigoriev I."/>
        </authorList>
    </citation>
    <scope>NUCLEOTIDE SEQUENCE</scope>
    <source>
        <strain evidence="12">CBS 130266</strain>
    </source>
</reference>
<dbReference type="Gene3D" id="1.20.1540.10">
    <property type="entry name" value="Rhomboid-like"/>
    <property type="match status" value="1"/>
</dbReference>
<accession>A0A9P4U2D9</accession>
<dbReference type="InterPro" id="IPR035952">
    <property type="entry name" value="Rhomboid-like_sf"/>
</dbReference>
<feature type="transmembrane region" description="Helical" evidence="10">
    <location>
        <begin position="24"/>
        <end position="49"/>
    </location>
</feature>
<dbReference type="AlphaFoldDB" id="A0A9P4U2D9"/>
<gene>
    <name evidence="12" type="ORF">EJ08DRAFT_676626</name>
</gene>
<comment type="similarity">
    <text evidence="3">Belongs to the peptidase S54 family.</text>
</comment>
<dbReference type="GO" id="GO:0016020">
    <property type="term" value="C:membrane"/>
    <property type="evidence" value="ECO:0007669"/>
    <property type="project" value="UniProtKB-SubCell"/>
</dbReference>
<evidence type="ECO:0000256" key="10">
    <source>
        <dbReference type="SAM" id="Phobius"/>
    </source>
</evidence>
<keyword evidence="6 10" id="KW-0812">Transmembrane</keyword>
<proteinExistence type="inferred from homology"/>
<keyword evidence="13" id="KW-1185">Reference proteome</keyword>
<dbReference type="PANTHER" id="PTHR43066:SF1">
    <property type="entry name" value="RHOMBOID PROTEIN 2"/>
    <property type="match status" value="1"/>
</dbReference>
<comment type="caution">
    <text evidence="12">The sequence shown here is derived from an EMBL/GenBank/DDBJ whole genome shotgun (WGS) entry which is preliminary data.</text>
</comment>
<dbReference type="SUPFAM" id="SSF144091">
    <property type="entry name" value="Rhomboid-like"/>
    <property type="match status" value="1"/>
</dbReference>
<dbReference type="GO" id="GO:0006508">
    <property type="term" value="P:proteolysis"/>
    <property type="evidence" value="ECO:0007669"/>
    <property type="project" value="UniProtKB-KW"/>
</dbReference>
<dbReference type="EC" id="3.4.21.105" evidence="4"/>
<dbReference type="PANTHER" id="PTHR43066">
    <property type="entry name" value="RHOMBOID-RELATED PROTEIN"/>
    <property type="match status" value="1"/>
</dbReference>
<feature type="domain" description="Peptidase S54 rhomboid" evidence="11">
    <location>
        <begin position="61"/>
        <end position="213"/>
    </location>
</feature>
<evidence type="ECO:0000256" key="9">
    <source>
        <dbReference type="ARBA" id="ARBA00023136"/>
    </source>
</evidence>
<evidence type="ECO:0000313" key="13">
    <source>
        <dbReference type="Proteomes" id="UP000800235"/>
    </source>
</evidence>
<organism evidence="12 13">
    <name type="scientific">Tothia fuscella</name>
    <dbReference type="NCBI Taxonomy" id="1048955"/>
    <lineage>
        <taxon>Eukaryota</taxon>
        <taxon>Fungi</taxon>
        <taxon>Dikarya</taxon>
        <taxon>Ascomycota</taxon>
        <taxon>Pezizomycotina</taxon>
        <taxon>Dothideomycetes</taxon>
        <taxon>Pleosporomycetidae</taxon>
        <taxon>Venturiales</taxon>
        <taxon>Cylindrosympodiaceae</taxon>
        <taxon>Tothia</taxon>
    </lineage>
</organism>
<name>A0A9P4U2D9_9PEZI</name>
<comment type="catalytic activity">
    <reaction evidence="1">
        <text>Cleaves type-1 transmembrane domains using a catalytic dyad composed of serine and histidine that are contributed by different transmembrane domains.</text>
        <dbReference type="EC" id="3.4.21.105"/>
    </reaction>
</comment>
<evidence type="ECO:0000256" key="2">
    <source>
        <dbReference type="ARBA" id="ARBA00004141"/>
    </source>
</evidence>
<evidence type="ECO:0000256" key="7">
    <source>
        <dbReference type="ARBA" id="ARBA00022801"/>
    </source>
</evidence>
<feature type="transmembrane region" description="Helical" evidence="10">
    <location>
        <begin position="197"/>
        <end position="219"/>
    </location>
</feature>
<evidence type="ECO:0000256" key="1">
    <source>
        <dbReference type="ARBA" id="ARBA00000156"/>
    </source>
</evidence>
<keyword evidence="9 10" id="KW-0472">Membrane</keyword>
<dbReference type="GO" id="GO:0004252">
    <property type="term" value="F:serine-type endopeptidase activity"/>
    <property type="evidence" value="ECO:0007669"/>
    <property type="project" value="InterPro"/>
</dbReference>
<feature type="transmembrane region" description="Helical" evidence="10">
    <location>
        <begin position="170"/>
        <end position="191"/>
    </location>
</feature>
<evidence type="ECO:0000259" key="11">
    <source>
        <dbReference type="Pfam" id="PF01694"/>
    </source>
</evidence>
<evidence type="ECO:0000256" key="6">
    <source>
        <dbReference type="ARBA" id="ARBA00022692"/>
    </source>
</evidence>
<evidence type="ECO:0000256" key="3">
    <source>
        <dbReference type="ARBA" id="ARBA00009045"/>
    </source>
</evidence>
<keyword evidence="5" id="KW-0645">Protease</keyword>
<dbReference type="Pfam" id="PF01694">
    <property type="entry name" value="Rhomboid"/>
    <property type="match status" value="1"/>
</dbReference>
<evidence type="ECO:0000256" key="5">
    <source>
        <dbReference type="ARBA" id="ARBA00022670"/>
    </source>
</evidence>
<keyword evidence="8 10" id="KW-1133">Transmembrane helix</keyword>
<feature type="transmembrane region" description="Helical" evidence="10">
    <location>
        <begin position="100"/>
        <end position="124"/>
    </location>
</feature>
<evidence type="ECO:0000256" key="4">
    <source>
        <dbReference type="ARBA" id="ARBA00013039"/>
    </source>
</evidence>
<evidence type="ECO:0000313" key="12">
    <source>
        <dbReference type="EMBL" id="KAF2433852.1"/>
    </source>
</evidence>